<proteinExistence type="predicted"/>
<evidence type="ECO:0000256" key="1">
    <source>
        <dbReference type="SAM" id="MobiDB-lite"/>
    </source>
</evidence>
<keyword evidence="4" id="KW-1185">Reference proteome</keyword>
<dbReference type="Pfam" id="PF09581">
    <property type="entry name" value="Spore_III_AF"/>
    <property type="match status" value="1"/>
</dbReference>
<gene>
    <name evidence="3" type="ORF">SAMN05421790_10167</name>
</gene>
<evidence type="ECO:0000313" key="3">
    <source>
        <dbReference type="EMBL" id="SIS37893.1"/>
    </source>
</evidence>
<name>A0A1N7ILB6_9BACL</name>
<accession>A0A1N7ILB6</accession>
<feature type="transmembrane region" description="Helical" evidence="2">
    <location>
        <begin position="37"/>
        <end position="55"/>
    </location>
</feature>
<dbReference type="Proteomes" id="UP000186795">
    <property type="component" value="Unassembled WGS sequence"/>
</dbReference>
<organism evidence="3 4">
    <name type="scientific">Kroppenstedtia eburnea</name>
    <dbReference type="NCBI Taxonomy" id="714067"/>
    <lineage>
        <taxon>Bacteria</taxon>
        <taxon>Bacillati</taxon>
        <taxon>Bacillota</taxon>
        <taxon>Bacilli</taxon>
        <taxon>Bacillales</taxon>
        <taxon>Thermoactinomycetaceae</taxon>
        <taxon>Kroppenstedtia</taxon>
    </lineage>
</organism>
<dbReference type="RefSeq" id="WP_076522758.1">
    <property type="nucleotide sequence ID" value="NZ_CP048103.1"/>
</dbReference>
<dbReference type="AlphaFoldDB" id="A0A1N7ILB6"/>
<feature type="transmembrane region" description="Helical" evidence="2">
    <location>
        <begin position="6"/>
        <end position="25"/>
    </location>
</feature>
<sequence>MIELLSGWLKQIVILVLIAVFMDLLLPNNSMERYVKLVMGLLIILAILSPIFQWIRQDLDLTQLAFDTTQMDEKGLPSLSGIQEESKRLTKTQDRLVREEAQRRLEQTITKEVEQRFQVKVDQTRVQTEEGETGVGIAQVSLTVHPAEKEEKKEIPAVPPVEEVKPVMIDGGRDRERGEARKESSSSTQSVWEEKITRYLAKTLQLEDGQVHVEVLQGNQGR</sequence>
<keyword evidence="2" id="KW-0472">Membrane</keyword>
<evidence type="ECO:0000256" key="2">
    <source>
        <dbReference type="SAM" id="Phobius"/>
    </source>
</evidence>
<reference evidence="4" key="1">
    <citation type="submission" date="2017-01" db="EMBL/GenBank/DDBJ databases">
        <authorList>
            <person name="Varghese N."/>
            <person name="Submissions S."/>
        </authorList>
    </citation>
    <scope>NUCLEOTIDE SEQUENCE [LARGE SCALE GENOMIC DNA]</scope>
    <source>
        <strain evidence="4">DSM 45196</strain>
    </source>
</reference>
<evidence type="ECO:0000313" key="4">
    <source>
        <dbReference type="Proteomes" id="UP000186795"/>
    </source>
</evidence>
<dbReference type="NCBIfam" id="TIGR02896">
    <property type="entry name" value="spore_III_AF"/>
    <property type="match status" value="1"/>
</dbReference>
<feature type="region of interest" description="Disordered" evidence="1">
    <location>
        <begin position="168"/>
        <end position="191"/>
    </location>
</feature>
<protein>
    <submittedName>
        <fullName evidence="3">Stage III sporulation protein AF</fullName>
    </submittedName>
</protein>
<dbReference type="InterPro" id="IPR014245">
    <property type="entry name" value="Spore_III_AF"/>
</dbReference>
<dbReference type="EMBL" id="FTOD01000001">
    <property type="protein sequence ID" value="SIS37893.1"/>
    <property type="molecule type" value="Genomic_DNA"/>
</dbReference>
<keyword evidence="2" id="KW-0812">Transmembrane</keyword>
<dbReference type="OrthoDB" id="2375554at2"/>
<keyword evidence="2" id="KW-1133">Transmembrane helix</keyword>
<feature type="compositionally biased region" description="Basic and acidic residues" evidence="1">
    <location>
        <begin position="171"/>
        <end position="184"/>
    </location>
</feature>